<dbReference type="Gene3D" id="1.25.40.390">
    <property type="match status" value="1"/>
</dbReference>
<evidence type="ECO:0000313" key="2">
    <source>
        <dbReference type="EMBL" id="HCK23927.1"/>
    </source>
</evidence>
<dbReference type="Proteomes" id="UP000263098">
    <property type="component" value="Unassembled WGS sequence"/>
</dbReference>
<sequence length="225" mass="25154">MKLKAILIGSLSLAMGVTSCSLDYDPVSDFSEVTIGDQGGSGSTIPFKNRAEMLTQYNAMYSRMRDNQEHWYLDVMLLAEAHSDNAYGGTTGAEVIPFENNSIDGGNSVLDRDWNRYLSDIATANKITYYIDSVPDASFQQAERERWKAEAKIYRAMILFDMTRIWGDIPLITTVAGDITAENIEEVYPNYFPEQRPAAEVYAQIVKDLTEALPYAPESNATDKT</sequence>
<accession>A0A3D2SCG8</accession>
<dbReference type="InterPro" id="IPR033985">
    <property type="entry name" value="SusD-like_N"/>
</dbReference>
<organism evidence="2 3">
    <name type="scientific">Bacteroides graminisolvens</name>
    <dbReference type="NCBI Taxonomy" id="477666"/>
    <lineage>
        <taxon>Bacteria</taxon>
        <taxon>Pseudomonadati</taxon>
        <taxon>Bacteroidota</taxon>
        <taxon>Bacteroidia</taxon>
        <taxon>Bacteroidales</taxon>
        <taxon>Bacteroidaceae</taxon>
        <taxon>Bacteroides</taxon>
    </lineage>
</organism>
<dbReference type="PROSITE" id="PS51257">
    <property type="entry name" value="PROKAR_LIPOPROTEIN"/>
    <property type="match status" value="1"/>
</dbReference>
<dbReference type="AlphaFoldDB" id="A0A3D2SCG8"/>
<feature type="non-terminal residue" evidence="2">
    <location>
        <position position="225"/>
    </location>
</feature>
<dbReference type="EMBL" id="DPVG01000143">
    <property type="protein sequence ID" value="HCK23927.1"/>
    <property type="molecule type" value="Genomic_DNA"/>
</dbReference>
<feature type="domain" description="SusD-like N-terminal" evidence="1">
    <location>
        <begin position="53"/>
        <end position="219"/>
    </location>
</feature>
<dbReference type="Pfam" id="PF14322">
    <property type="entry name" value="SusD-like_3"/>
    <property type="match status" value="1"/>
</dbReference>
<evidence type="ECO:0000259" key="1">
    <source>
        <dbReference type="Pfam" id="PF14322"/>
    </source>
</evidence>
<protein>
    <submittedName>
        <fullName evidence="2">RagB/SusD family nutrient uptake outer membrane protein</fullName>
    </submittedName>
</protein>
<gene>
    <name evidence="2" type="ORF">DHW31_03940</name>
</gene>
<proteinExistence type="predicted"/>
<comment type="caution">
    <text evidence="2">The sequence shown here is derived from an EMBL/GenBank/DDBJ whole genome shotgun (WGS) entry which is preliminary data.</text>
</comment>
<dbReference type="SUPFAM" id="SSF48452">
    <property type="entry name" value="TPR-like"/>
    <property type="match status" value="1"/>
</dbReference>
<name>A0A3D2SCG8_9BACE</name>
<evidence type="ECO:0000313" key="3">
    <source>
        <dbReference type="Proteomes" id="UP000263098"/>
    </source>
</evidence>
<reference evidence="2 3" key="1">
    <citation type="journal article" date="2018" name="Nat. Biotechnol.">
        <title>A standardized bacterial taxonomy based on genome phylogeny substantially revises the tree of life.</title>
        <authorList>
            <person name="Parks D.H."/>
            <person name="Chuvochina M."/>
            <person name="Waite D.W."/>
            <person name="Rinke C."/>
            <person name="Skarshewski A."/>
            <person name="Chaumeil P.A."/>
            <person name="Hugenholtz P."/>
        </authorList>
    </citation>
    <scope>NUCLEOTIDE SEQUENCE [LARGE SCALE GENOMIC DNA]</scope>
    <source>
        <strain evidence="2">UBA9667</strain>
    </source>
</reference>
<dbReference type="InterPro" id="IPR011990">
    <property type="entry name" value="TPR-like_helical_dom_sf"/>
</dbReference>